<dbReference type="GO" id="GO:0008156">
    <property type="term" value="P:negative regulation of DNA replication"/>
    <property type="evidence" value="ECO:0007669"/>
    <property type="project" value="UniProtKB-KW"/>
</dbReference>
<feature type="compositionally biased region" description="Polar residues" evidence="6">
    <location>
        <begin position="69"/>
        <end position="78"/>
    </location>
</feature>
<keyword evidence="11" id="KW-1185">Reference proteome</keyword>
<evidence type="ECO:0000256" key="5">
    <source>
        <dbReference type="ARBA" id="ARBA00022880"/>
    </source>
</evidence>
<keyword evidence="2" id="KW-0235">DNA replication</keyword>
<dbReference type="Proteomes" id="UP000572988">
    <property type="component" value="Unassembled WGS sequence"/>
</dbReference>
<evidence type="ECO:0000313" key="9">
    <source>
        <dbReference type="EMBL" id="SUM90360.1"/>
    </source>
</evidence>
<dbReference type="NCBIfam" id="NF009641">
    <property type="entry name" value="PRK13169.1-2"/>
    <property type="match status" value="1"/>
</dbReference>
<sequence>MDRNELFDRLMRLEKNVARIHEDMQELKALTVELVEENVALQIENDNFKALMHQEEEENIETPIEETRNATSQPTKKQLQSREYFAKLYHEGFHICHDVFGKHRHGEDCMFCLNVLNDK</sequence>
<feature type="region of interest" description="Disordered" evidence="6">
    <location>
        <begin position="56"/>
        <end position="78"/>
    </location>
</feature>
<reference evidence="9" key="2">
    <citation type="submission" date="2018-06" db="EMBL/GenBank/DDBJ databases">
        <authorList>
            <consortium name="Pathogen Informatics"/>
            <person name="Doyle S."/>
        </authorList>
    </citation>
    <scope>NUCLEOTIDE SEQUENCE [LARGE SCALE GENOMIC DNA]</scope>
    <source>
        <strain evidence="9">NCTC12218</strain>
    </source>
</reference>
<keyword evidence="3" id="KW-0479">Metal-binding</keyword>
<reference evidence="7 10" key="3">
    <citation type="submission" date="2020-11" db="EMBL/GenBank/DDBJ databases">
        <authorList>
            <consortium name="Pathogen Informatics"/>
        </authorList>
    </citation>
    <scope>NUCLEOTIDE SEQUENCE [LARGE SCALE GENOMIC DNA]</scope>
    <source>
        <strain evidence="7 10">NCTC12218</strain>
    </source>
</reference>
<evidence type="ECO:0000256" key="3">
    <source>
        <dbReference type="ARBA" id="ARBA00022723"/>
    </source>
</evidence>
<reference evidence="8 11" key="1">
    <citation type="submission" date="2018-01" db="EMBL/GenBank/DDBJ databases">
        <title>Complete genome sequence of Staphylococcus Scheliferi isolated from human.</title>
        <authorList>
            <person name="Abouelkhair M.A."/>
            <person name="Bemis D.A."/>
            <person name="Kania S.A."/>
        </authorList>
    </citation>
    <scope>NUCLEOTIDE SEQUENCE [LARGE SCALE GENOMIC DNA]</scope>
    <source>
        <strain evidence="8 11">ATCC 43808</strain>
    </source>
</reference>
<dbReference type="AlphaFoldDB" id="A0A7Z7QRC1"/>
<dbReference type="GeneID" id="93791032"/>
<dbReference type="RefSeq" id="WP_126495996.1">
    <property type="nucleotide sequence ID" value="NZ_CALYEE010000029.1"/>
</dbReference>
<dbReference type="GO" id="GO:0006260">
    <property type="term" value="P:DNA replication"/>
    <property type="evidence" value="ECO:0007669"/>
    <property type="project" value="UniProtKB-KW"/>
</dbReference>
<dbReference type="GO" id="GO:0046872">
    <property type="term" value="F:metal ion binding"/>
    <property type="evidence" value="ECO:0007669"/>
    <property type="project" value="UniProtKB-KW"/>
</dbReference>
<dbReference type="Proteomes" id="UP000264146">
    <property type="component" value="Chromosome"/>
</dbReference>
<evidence type="ECO:0000313" key="8">
    <source>
        <dbReference type="EMBL" id="NHA34467.1"/>
    </source>
</evidence>
<dbReference type="EMBL" id="LR962863">
    <property type="protein sequence ID" value="CAD7360708.1"/>
    <property type="molecule type" value="Genomic_DNA"/>
</dbReference>
<evidence type="ECO:0000256" key="1">
    <source>
        <dbReference type="ARBA" id="ARBA00022490"/>
    </source>
</evidence>
<keyword evidence="5" id="KW-0236">DNA replication inhibitor</keyword>
<evidence type="ECO:0000313" key="7">
    <source>
        <dbReference type="EMBL" id="CAD7360708.1"/>
    </source>
</evidence>
<organism evidence="9">
    <name type="scientific">Staphylococcus schleiferi</name>
    <dbReference type="NCBI Taxonomy" id="1295"/>
    <lineage>
        <taxon>Bacteria</taxon>
        <taxon>Bacillati</taxon>
        <taxon>Bacillota</taxon>
        <taxon>Bacilli</taxon>
        <taxon>Bacillales</taxon>
        <taxon>Staphylococcaceae</taxon>
        <taxon>Staphylococcus</taxon>
    </lineage>
</organism>
<proteinExistence type="predicted"/>
<dbReference type="EMBL" id="POVK01000025">
    <property type="protein sequence ID" value="NHA34467.1"/>
    <property type="molecule type" value="Genomic_DNA"/>
</dbReference>
<keyword evidence="4" id="KW-0862">Zinc</keyword>
<name>A0A7Z7QRC1_STASC</name>
<keyword evidence="1" id="KW-0963">Cytoplasm</keyword>
<evidence type="ECO:0000313" key="10">
    <source>
        <dbReference type="Proteomes" id="UP000264146"/>
    </source>
</evidence>
<dbReference type="EMBL" id="UHEF01000001">
    <property type="protein sequence ID" value="SUM90360.1"/>
    <property type="molecule type" value="Genomic_DNA"/>
</dbReference>
<dbReference type="PIRSF" id="PIRSF021439">
    <property type="entry name" value="DUF972"/>
    <property type="match status" value="1"/>
</dbReference>
<protein>
    <submittedName>
        <fullName evidence="9">DNA replication initiation control protein YabA</fullName>
    </submittedName>
</protein>
<gene>
    <name evidence="8" type="ORF">C1O36_08075</name>
    <name evidence="9" type="ORF">NCTC12218_02403</name>
</gene>
<dbReference type="InterPro" id="IPR010377">
    <property type="entry name" value="YabA"/>
</dbReference>
<evidence type="ECO:0000256" key="6">
    <source>
        <dbReference type="SAM" id="MobiDB-lite"/>
    </source>
</evidence>
<evidence type="ECO:0000256" key="4">
    <source>
        <dbReference type="ARBA" id="ARBA00022833"/>
    </source>
</evidence>
<evidence type="ECO:0000313" key="11">
    <source>
        <dbReference type="Proteomes" id="UP000572988"/>
    </source>
</evidence>
<dbReference type="Pfam" id="PF06156">
    <property type="entry name" value="YabA"/>
    <property type="match status" value="1"/>
</dbReference>
<evidence type="ECO:0000256" key="2">
    <source>
        <dbReference type="ARBA" id="ARBA00022705"/>
    </source>
</evidence>
<accession>A0A7Z7QRC1</accession>